<keyword evidence="3" id="KW-1185">Reference proteome</keyword>
<evidence type="ECO:0000256" key="1">
    <source>
        <dbReference type="SAM" id="MobiDB-lite"/>
    </source>
</evidence>
<dbReference type="EMBL" id="BOMI01000152">
    <property type="protein sequence ID" value="GID78902.1"/>
    <property type="molecule type" value="Genomic_DNA"/>
</dbReference>
<proteinExistence type="predicted"/>
<accession>A0ABQ3YFY4</accession>
<feature type="region of interest" description="Disordered" evidence="1">
    <location>
        <begin position="1"/>
        <end position="60"/>
    </location>
</feature>
<evidence type="ECO:0000313" key="3">
    <source>
        <dbReference type="Proteomes" id="UP000609879"/>
    </source>
</evidence>
<organism evidence="2 3">
    <name type="scientific">Paractinoplanes deccanensis</name>
    <dbReference type="NCBI Taxonomy" id="113561"/>
    <lineage>
        <taxon>Bacteria</taxon>
        <taxon>Bacillati</taxon>
        <taxon>Actinomycetota</taxon>
        <taxon>Actinomycetes</taxon>
        <taxon>Micromonosporales</taxon>
        <taxon>Micromonosporaceae</taxon>
        <taxon>Paractinoplanes</taxon>
    </lineage>
</organism>
<dbReference type="Proteomes" id="UP000609879">
    <property type="component" value="Unassembled WGS sequence"/>
</dbReference>
<comment type="caution">
    <text evidence="2">The sequence shown here is derived from an EMBL/GenBank/DDBJ whole genome shotgun (WGS) entry which is preliminary data.</text>
</comment>
<name>A0ABQ3YFY4_9ACTN</name>
<reference evidence="2 3" key="1">
    <citation type="submission" date="2021-01" db="EMBL/GenBank/DDBJ databases">
        <title>Whole genome shotgun sequence of Actinoplanes deccanensis NBRC 13994.</title>
        <authorList>
            <person name="Komaki H."/>
            <person name="Tamura T."/>
        </authorList>
    </citation>
    <scope>NUCLEOTIDE SEQUENCE [LARGE SCALE GENOMIC DNA]</scope>
    <source>
        <strain evidence="2 3">NBRC 13994</strain>
    </source>
</reference>
<evidence type="ECO:0000313" key="2">
    <source>
        <dbReference type="EMBL" id="GID78902.1"/>
    </source>
</evidence>
<gene>
    <name evidence="2" type="ORF">Ade02nite_75430</name>
</gene>
<protein>
    <submittedName>
        <fullName evidence="2">Uncharacterized protein</fullName>
    </submittedName>
</protein>
<sequence length="60" mass="6166">MGGANGSGSFVRVRTAPSPVMVRPSSLTRTDGGSAGTGDIGHSVLVTKRRDGGHADKWEK</sequence>
<feature type="compositionally biased region" description="Basic and acidic residues" evidence="1">
    <location>
        <begin position="48"/>
        <end position="60"/>
    </location>
</feature>